<dbReference type="Pfam" id="PF13401">
    <property type="entry name" value="AAA_22"/>
    <property type="match status" value="1"/>
</dbReference>
<proteinExistence type="predicted"/>
<dbReference type="SMART" id="SM00382">
    <property type="entry name" value="AAA"/>
    <property type="match status" value="1"/>
</dbReference>
<protein>
    <recommendedName>
        <fullName evidence="1">AAA+ ATPase domain-containing protein</fullName>
    </recommendedName>
</protein>
<dbReference type="InterPro" id="IPR027417">
    <property type="entry name" value="P-loop_NTPase"/>
</dbReference>
<dbReference type="Proteomes" id="UP001321543">
    <property type="component" value="Chromosome"/>
</dbReference>
<evidence type="ECO:0000259" key="1">
    <source>
        <dbReference type="SMART" id="SM00382"/>
    </source>
</evidence>
<reference evidence="3" key="1">
    <citation type="journal article" date="2019" name="Int. J. Syst. Evol. Microbiol.">
        <title>The Global Catalogue of Microorganisms (GCM) 10K type strain sequencing project: providing services to taxonomists for standard genome sequencing and annotation.</title>
        <authorList>
            <consortium name="The Broad Institute Genomics Platform"/>
            <consortium name="The Broad Institute Genome Sequencing Center for Infectious Disease"/>
            <person name="Wu L."/>
            <person name="Ma J."/>
        </authorList>
    </citation>
    <scope>NUCLEOTIDE SEQUENCE [LARGE SCALE GENOMIC DNA]</scope>
    <source>
        <strain evidence="3">NBRC 106310</strain>
    </source>
</reference>
<name>A0ABN6X3Q1_9MICO</name>
<dbReference type="EMBL" id="AP027728">
    <property type="protein sequence ID" value="BDZ39341.1"/>
    <property type="molecule type" value="Genomic_DNA"/>
</dbReference>
<organism evidence="2 3">
    <name type="scientific">Microbacterium suwonense</name>
    <dbReference type="NCBI Taxonomy" id="683047"/>
    <lineage>
        <taxon>Bacteria</taxon>
        <taxon>Bacillati</taxon>
        <taxon>Actinomycetota</taxon>
        <taxon>Actinomycetes</taxon>
        <taxon>Micrococcales</taxon>
        <taxon>Microbacteriaceae</taxon>
        <taxon>Microbacterium</taxon>
    </lineage>
</organism>
<dbReference type="PANTHER" id="PTHR34301:SF8">
    <property type="entry name" value="ATPASE DOMAIN-CONTAINING PROTEIN"/>
    <property type="match status" value="1"/>
</dbReference>
<dbReference type="PANTHER" id="PTHR34301">
    <property type="entry name" value="DNA-BINDING PROTEIN-RELATED"/>
    <property type="match status" value="1"/>
</dbReference>
<sequence>MATRAVLLIEYMRDSHRPTHACAHDSVKTSFACGQRGGLVYEFSTAFAYSHCMTDFQAKLDRKMALSRTFTPAAPVSRRDAFSGRFQQITDVVTAVSEPGRHVILYGERGVGKTSLANILSELLVPVGSGRREFAKRITCNAGDTFRSIWRRAFQALDLEIPEEWSYGAPNPDDIRIALSGLTPSMVIVFDEYDRIDDDETLSAMADTLKTLSDHVVQTKLVIVGVSDSIEALVGEHESVKRAVEEVQMPRMSRLEIMSIVDRGFREVGMNIEDDALIRVTKIAEGLPTYAHLLALKAGHRAIDLDESTVSLTHVDAAVADVLDSHMSMAAYSGAVQSSRSDSLYAQVLVACALTPKDGLGYFTAGAVREPLSRIMGRRYEIPAFARHLNAFMSIERGSVLQRIGVERNFRYRFRDPLLPPYALLSGIAGNLIPEDYVSELFAPDPDVDWDELLANLLAEEKK</sequence>
<evidence type="ECO:0000313" key="3">
    <source>
        <dbReference type="Proteomes" id="UP001321543"/>
    </source>
</evidence>
<dbReference type="InterPro" id="IPR003593">
    <property type="entry name" value="AAA+_ATPase"/>
</dbReference>
<dbReference type="SUPFAM" id="SSF52540">
    <property type="entry name" value="P-loop containing nucleoside triphosphate hydrolases"/>
    <property type="match status" value="1"/>
</dbReference>
<keyword evidence="3" id="KW-1185">Reference proteome</keyword>
<evidence type="ECO:0000313" key="2">
    <source>
        <dbReference type="EMBL" id="BDZ39341.1"/>
    </source>
</evidence>
<gene>
    <name evidence="2" type="ORF">GCM10025863_19550</name>
</gene>
<dbReference type="Gene3D" id="3.40.50.300">
    <property type="entry name" value="P-loop containing nucleotide triphosphate hydrolases"/>
    <property type="match status" value="1"/>
</dbReference>
<feature type="domain" description="AAA+ ATPase" evidence="1">
    <location>
        <begin position="99"/>
        <end position="253"/>
    </location>
</feature>
<accession>A0ABN6X3Q1</accession>
<dbReference type="InterPro" id="IPR049945">
    <property type="entry name" value="AAA_22"/>
</dbReference>